<dbReference type="Pfam" id="PF02826">
    <property type="entry name" value="2-Hacid_dh_C"/>
    <property type="match status" value="1"/>
</dbReference>
<feature type="domain" description="D-isomer specific 2-hydroxyacid dehydrogenase catalytic" evidence="5">
    <location>
        <begin position="27"/>
        <end position="310"/>
    </location>
</feature>
<dbReference type="PANTHER" id="PTHR43761:SF1">
    <property type="entry name" value="D-ISOMER SPECIFIC 2-HYDROXYACID DEHYDROGENASE CATALYTIC DOMAIN-CONTAINING PROTEIN-RELATED"/>
    <property type="match status" value="1"/>
</dbReference>
<reference evidence="7 8" key="1">
    <citation type="submission" date="2019-03" db="EMBL/GenBank/DDBJ databases">
        <title>Rhodobacteraceae bacterium SM1902, a new member of the family Rhodobacteraceae isolated from Yantai.</title>
        <authorList>
            <person name="Sun Y."/>
        </authorList>
    </citation>
    <scope>NUCLEOTIDE SEQUENCE [LARGE SCALE GENOMIC DNA]</scope>
    <source>
        <strain evidence="7 8">SM1902</strain>
    </source>
</reference>
<dbReference type="GO" id="GO:0051287">
    <property type="term" value="F:NAD binding"/>
    <property type="evidence" value="ECO:0007669"/>
    <property type="project" value="InterPro"/>
</dbReference>
<proteinExistence type="inferred from homology"/>
<keyword evidence="3" id="KW-0520">NAD</keyword>
<dbReference type="SUPFAM" id="SSF51735">
    <property type="entry name" value="NAD(P)-binding Rossmann-fold domains"/>
    <property type="match status" value="1"/>
</dbReference>
<dbReference type="AlphaFoldDB" id="A0A4R6AMP0"/>
<evidence type="ECO:0000313" key="7">
    <source>
        <dbReference type="EMBL" id="TDL85621.1"/>
    </source>
</evidence>
<evidence type="ECO:0000313" key="8">
    <source>
        <dbReference type="Proteomes" id="UP000294562"/>
    </source>
</evidence>
<comment type="caution">
    <text evidence="7">The sequence shown here is derived from an EMBL/GenBank/DDBJ whole genome shotgun (WGS) entry which is preliminary data.</text>
</comment>
<dbReference type="Gene3D" id="3.40.50.720">
    <property type="entry name" value="NAD(P)-binding Rossmann-like Domain"/>
    <property type="match status" value="2"/>
</dbReference>
<accession>A0A4R6AMP0</accession>
<dbReference type="Pfam" id="PF00389">
    <property type="entry name" value="2-Hacid_dh"/>
    <property type="match status" value="1"/>
</dbReference>
<keyword evidence="8" id="KW-1185">Reference proteome</keyword>
<name>A0A4R6AMP0_9RHOB</name>
<dbReference type="Proteomes" id="UP000294562">
    <property type="component" value="Unassembled WGS sequence"/>
</dbReference>
<dbReference type="EMBL" id="SMZO01000041">
    <property type="protein sequence ID" value="TDL85621.1"/>
    <property type="molecule type" value="Genomic_DNA"/>
</dbReference>
<evidence type="ECO:0000256" key="4">
    <source>
        <dbReference type="RuleBase" id="RU003719"/>
    </source>
</evidence>
<dbReference type="GO" id="GO:0016616">
    <property type="term" value="F:oxidoreductase activity, acting on the CH-OH group of donors, NAD or NADP as acceptor"/>
    <property type="evidence" value="ECO:0007669"/>
    <property type="project" value="InterPro"/>
</dbReference>
<dbReference type="OrthoDB" id="9793626at2"/>
<organism evidence="7 8">
    <name type="scientific">Meridianimarinicoccus aquatilis</name>
    <dbReference type="NCBI Taxonomy" id="2552766"/>
    <lineage>
        <taxon>Bacteria</taxon>
        <taxon>Pseudomonadati</taxon>
        <taxon>Pseudomonadota</taxon>
        <taxon>Alphaproteobacteria</taxon>
        <taxon>Rhodobacterales</taxon>
        <taxon>Paracoccaceae</taxon>
        <taxon>Meridianimarinicoccus</taxon>
    </lineage>
</organism>
<evidence type="ECO:0000256" key="1">
    <source>
        <dbReference type="ARBA" id="ARBA00005854"/>
    </source>
</evidence>
<dbReference type="InterPro" id="IPR036291">
    <property type="entry name" value="NAD(P)-bd_dom_sf"/>
</dbReference>
<dbReference type="PROSITE" id="PS00670">
    <property type="entry name" value="D_2_HYDROXYACID_DH_2"/>
    <property type="match status" value="1"/>
</dbReference>
<dbReference type="InterPro" id="IPR029753">
    <property type="entry name" value="D-isomer_DH_CS"/>
</dbReference>
<evidence type="ECO:0000256" key="2">
    <source>
        <dbReference type="ARBA" id="ARBA00023002"/>
    </source>
</evidence>
<dbReference type="SUPFAM" id="SSF52283">
    <property type="entry name" value="Formate/glycerate dehydrogenase catalytic domain-like"/>
    <property type="match status" value="1"/>
</dbReference>
<evidence type="ECO:0000256" key="3">
    <source>
        <dbReference type="ARBA" id="ARBA00023027"/>
    </source>
</evidence>
<evidence type="ECO:0000259" key="5">
    <source>
        <dbReference type="Pfam" id="PF00389"/>
    </source>
</evidence>
<evidence type="ECO:0000259" key="6">
    <source>
        <dbReference type="Pfam" id="PF02826"/>
    </source>
</evidence>
<dbReference type="InterPro" id="IPR006139">
    <property type="entry name" value="D-isomer_2_OHA_DH_cat_dom"/>
</dbReference>
<dbReference type="CDD" id="cd12162">
    <property type="entry name" value="2-Hacid_dh_4"/>
    <property type="match status" value="1"/>
</dbReference>
<comment type="similarity">
    <text evidence="1 4">Belongs to the D-isomer specific 2-hydroxyacid dehydrogenase family.</text>
</comment>
<dbReference type="InterPro" id="IPR050418">
    <property type="entry name" value="D-iso_2-hydroxyacid_DH_PdxB"/>
</dbReference>
<protein>
    <submittedName>
        <fullName evidence="7">D-2-hydroxyacid dehydrogenase</fullName>
    </submittedName>
</protein>
<gene>
    <name evidence="7" type="ORF">E2L05_15010</name>
</gene>
<dbReference type="RefSeq" id="WP_133343704.1">
    <property type="nucleotide sequence ID" value="NZ_SMZO01000041.1"/>
</dbReference>
<feature type="domain" description="D-isomer specific 2-hydroxyacid dehydrogenase NAD-binding" evidence="6">
    <location>
        <begin position="106"/>
        <end position="286"/>
    </location>
</feature>
<dbReference type="InterPro" id="IPR006140">
    <property type="entry name" value="D-isomer_DH_NAD-bd"/>
</dbReference>
<dbReference type="PANTHER" id="PTHR43761">
    <property type="entry name" value="D-ISOMER SPECIFIC 2-HYDROXYACID DEHYDROGENASE FAMILY PROTEIN (AFU_ORTHOLOGUE AFUA_1G13630)"/>
    <property type="match status" value="1"/>
</dbReference>
<keyword evidence="2 4" id="KW-0560">Oxidoreductase</keyword>
<sequence>MKIVFLDRATIADSVTLRKPEFSHDWKDFAKSTPEQAKERLMDADIAVVNKVKLTRDTLRALPKLKMIAVTATGTDNVDLEACREFGIEVRNVAGYAKDTVAEHTFALILTLRRAIPGYIADVARGDWQASGQFCIHTHPIKELRGSRMALVGGGAIGQAVAGIARAFGMEVAFTGRKGTTEVADGRMPFDEALGWCDILSLHCPLEQSNAALLGLAEFQKMARAPIVINTARGGLIVEEDLATALREGLIAGAGVDAASVEPPAADHPFMSLLDMPNFILTPHVAWAGEAAMQTVADSVIASIGDFIRSE</sequence>